<dbReference type="STRING" id="1033810.HLPCO_001998"/>
<protein>
    <recommendedName>
        <fullName evidence="3">Bacteriocin transport accessory protein</fullName>
    </recommendedName>
</protein>
<reference evidence="1 2" key="1">
    <citation type="journal article" date="2011" name="J. Bacteriol.">
        <title>Genome sequence of Haloplasma contractile, an unusual contractile bacterium from a deep-sea anoxic brine lake.</title>
        <authorList>
            <person name="Antunes A."/>
            <person name="Alam I."/>
            <person name="El Dorry H."/>
            <person name="Siam R."/>
            <person name="Robertson A."/>
            <person name="Bajic V.B."/>
            <person name="Stingl U."/>
        </authorList>
    </citation>
    <scope>NUCLEOTIDE SEQUENCE [LARGE SCALE GENOMIC DNA]</scope>
    <source>
        <strain evidence="1 2">SSD-17B</strain>
    </source>
</reference>
<proteinExistence type="predicted"/>
<name>U2FLM4_9MOLU</name>
<accession>U2FLM4</accession>
<dbReference type="Proteomes" id="UP000005707">
    <property type="component" value="Unassembled WGS sequence"/>
</dbReference>
<organism evidence="1 2">
    <name type="scientific">Haloplasma contractile SSD-17B</name>
    <dbReference type="NCBI Taxonomy" id="1033810"/>
    <lineage>
        <taxon>Bacteria</taxon>
        <taxon>Bacillati</taxon>
        <taxon>Mycoplasmatota</taxon>
        <taxon>Mollicutes</taxon>
        <taxon>Haloplasmatales</taxon>
        <taxon>Haloplasmataceae</taxon>
        <taxon>Haloplasma</taxon>
    </lineage>
</organism>
<dbReference type="InterPro" id="IPR046698">
    <property type="entry name" value="PedC-like"/>
</dbReference>
<evidence type="ECO:0000313" key="1">
    <source>
        <dbReference type="EMBL" id="ERJ12084.1"/>
    </source>
</evidence>
<dbReference type="Gene3D" id="3.40.30.10">
    <property type="entry name" value="Glutaredoxin"/>
    <property type="match status" value="1"/>
</dbReference>
<reference evidence="1 2" key="2">
    <citation type="journal article" date="2013" name="PLoS ONE">
        <title>INDIGO - INtegrated Data Warehouse of MIcrobial GenOmes with Examples from the Red Sea Extremophiles.</title>
        <authorList>
            <person name="Alam I."/>
            <person name="Antunes A."/>
            <person name="Kamau A.A."/>
            <person name="Ba Alawi W."/>
            <person name="Kalkatawi M."/>
            <person name="Stingl U."/>
            <person name="Bajic V.B."/>
        </authorList>
    </citation>
    <scope>NUCLEOTIDE SEQUENCE [LARGE SCALE GENOMIC DNA]</scope>
    <source>
        <strain evidence="1 2">SSD-17B</strain>
    </source>
</reference>
<dbReference type="RefSeq" id="WP_008827310.1">
    <property type="nucleotide sequence ID" value="NZ_AFNU02000006.1"/>
</dbReference>
<evidence type="ECO:0008006" key="3">
    <source>
        <dbReference type="Google" id="ProtNLM"/>
    </source>
</evidence>
<dbReference type="SUPFAM" id="SSF52833">
    <property type="entry name" value="Thioredoxin-like"/>
    <property type="match status" value="1"/>
</dbReference>
<dbReference type="OrthoDB" id="9792987at2"/>
<dbReference type="AlphaFoldDB" id="U2FLM4"/>
<keyword evidence="2" id="KW-1185">Reference proteome</keyword>
<dbReference type="Pfam" id="PF20207">
    <property type="entry name" value="DUF6568"/>
    <property type="match status" value="1"/>
</dbReference>
<sequence length="190" mass="22024">MFTKKIIIGMLLVFVLSLSTGVGVGLFINKTDGKAEESDPKSFDYLPTLNHADFKEKYDAGQEFYVYIGRPECGDSIKFNKEFESVFVDFNTDGTVADIKYDLDVKNFYYFNVAEIIPDFKQEDRDQYKDLYGFYFTPSLVHYKDGKVVNIAEWDSIYGFSSADYMKWFYETDLIVPNNEVYHEGATDKE</sequence>
<comment type="caution">
    <text evidence="1">The sequence shown here is derived from an EMBL/GenBank/DDBJ whole genome shotgun (WGS) entry which is preliminary data.</text>
</comment>
<gene>
    <name evidence="1" type="ORF">HLPCO_001998</name>
</gene>
<evidence type="ECO:0000313" key="2">
    <source>
        <dbReference type="Proteomes" id="UP000005707"/>
    </source>
</evidence>
<dbReference type="EMBL" id="AFNU02000006">
    <property type="protein sequence ID" value="ERJ12084.1"/>
    <property type="molecule type" value="Genomic_DNA"/>
</dbReference>
<dbReference type="InParanoid" id="U2FLM4"/>
<dbReference type="InterPro" id="IPR036249">
    <property type="entry name" value="Thioredoxin-like_sf"/>
</dbReference>